<gene>
    <name evidence="2" type="ORF">Abor_065_063</name>
    <name evidence="1" type="ORF">AcetOrient_orf03461</name>
    <name evidence="3" type="ORF">HK12_07620</name>
</gene>
<accession>A0A0D6NPC6</accession>
<dbReference type="RefSeq" id="WP_048842280.1">
    <property type="nucleotide sequence ID" value="NZ_BAMX01000055.1"/>
</dbReference>
<dbReference type="EMBL" id="AP018515">
    <property type="protein sequence ID" value="BBC80648.1"/>
    <property type="molecule type" value="Genomic_DNA"/>
</dbReference>
<dbReference type="AlphaFoldDB" id="A0A252A0H2"/>
<protein>
    <submittedName>
        <fullName evidence="3">Uncharacterized protein</fullName>
    </submittedName>
</protein>
<reference evidence="1 6" key="3">
    <citation type="submission" date="2018-02" db="EMBL/GenBank/DDBJ databases">
        <title>Acetobacter orientalis genome.</title>
        <authorList>
            <person name="Nakashima N."/>
            <person name="Tamura T."/>
        </authorList>
    </citation>
    <scope>NUCLEOTIDE SEQUENCE [LARGE SCALE GENOMIC DNA]</scope>
    <source>
        <strain evidence="1 6">FAN1</strain>
    </source>
</reference>
<evidence type="ECO:0000313" key="3">
    <source>
        <dbReference type="EMBL" id="OUI80597.1"/>
    </source>
</evidence>
<dbReference type="KEGG" id="aot:AcetOri_orf03461"/>
<dbReference type="Proteomes" id="UP000032670">
    <property type="component" value="Unassembled WGS sequence"/>
</dbReference>
<evidence type="ECO:0000313" key="5">
    <source>
        <dbReference type="Proteomes" id="UP000194639"/>
    </source>
</evidence>
<evidence type="ECO:0000313" key="6">
    <source>
        <dbReference type="Proteomes" id="UP000270034"/>
    </source>
</evidence>
<accession>A0A252A0H2</accession>
<keyword evidence="4" id="KW-1185">Reference proteome</keyword>
<evidence type="ECO:0000313" key="1">
    <source>
        <dbReference type="EMBL" id="BBC80648.1"/>
    </source>
</evidence>
<reference evidence="3 5" key="2">
    <citation type="submission" date="2014-06" db="EMBL/GenBank/DDBJ databases">
        <authorList>
            <person name="Ju J."/>
            <person name="Zhang J."/>
        </authorList>
    </citation>
    <scope>NUCLEOTIDE SEQUENCE [LARGE SCALE GENOMIC DNA]</scope>
    <source>
        <strain evidence="3">DmW_045</strain>
    </source>
</reference>
<organism evidence="3 5">
    <name type="scientific">Acetobacter orientalis</name>
    <dbReference type="NCBI Taxonomy" id="146474"/>
    <lineage>
        <taxon>Bacteria</taxon>
        <taxon>Pseudomonadati</taxon>
        <taxon>Pseudomonadota</taxon>
        <taxon>Alphaproteobacteria</taxon>
        <taxon>Acetobacterales</taxon>
        <taxon>Acetobacteraceae</taxon>
        <taxon>Acetobacter</taxon>
    </lineage>
</organism>
<proteinExistence type="predicted"/>
<evidence type="ECO:0000313" key="2">
    <source>
        <dbReference type="EMBL" id="GAN67246.1"/>
    </source>
</evidence>
<dbReference type="EMBL" id="JOMO01000030">
    <property type="protein sequence ID" value="OUI80597.1"/>
    <property type="molecule type" value="Genomic_DNA"/>
</dbReference>
<dbReference type="Proteomes" id="UP000194639">
    <property type="component" value="Unassembled WGS sequence"/>
</dbReference>
<dbReference type="EMBL" id="BAMX01000055">
    <property type="protein sequence ID" value="GAN67246.1"/>
    <property type="molecule type" value="Genomic_DNA"/>
</dbReference>
<dbReference type="GeneID" id="76205387"/>
<sequence>MPRFTPASSAFAPHDKWREAVRDTWRQTLLYIWEKPDALCDGHTVVKAQPAHAPSAPQLVSQQA</sequence>
<name>A0A252A0H2_9PROT</name>
<reference evidence="2 4" key="1">
    <citation type="submission" date="2012-11" db="EMBL/GenBank/DDBJ databases">
        <title>Whole genome sequence of Acetobacter orientalis 21F-2.</title>
        <authorList>
            <person name="Azuma Y."/>
            <person name="Higashiura N."/>
            <person name="Hirakawa H."/>
            <person name="Matsushita K."/>
        </authorList>
    </citation>
    <scope>NUCLEOTIDE SEQUENCE [LARGE SCALE GENOMIC DNA]</scope>
    <source>
        <strain evidence="2 4">21F-2</strain>
    </source>
</reference>
<evidence type="ECO:0000313" key="4">
    <source>
        <dbReference type="Proteomes" id="UP000032670"/>
    </source>
</evidence>
<dbReference type="Proteomes" id="UP000270034">
    <property type="component" value="Chromosome"/>
</dbReference>